<dbReference type="InterPro" id="IPR037523">
    <property type="entry name" value="VOC_core"/>
</dbReference>
<evidence type="ECO:0000313" key="2">
    <source>
        <dbReference type="EMBL" id="HEC78011.1"/>
    </source>
</evidence>
<dbReference type="PANTHER" id="PTHR33993">
    <property type="entry name" value="GLYOXALASE-RELATED"/>
    <property type="match status" value="1"/>
</dbReference>
<name>A0A9C9JZK8_UNCW3</name>
<dbReference type="InterPro" id="IPR004360">
    <property type="entry name" value="Glyas_Fos-R_dOase_dom"/>
</dbReference>
<accession>A0A9C9JZK8</accession>
<evidence type="ECO:0000313" key="3">
    <source>
        <dbReference type="Proteomes" id="UP000885826"/>
    </source>
</evidence>
<dbReference type="SUPFAM" id="SSF54593">
    <property type="entry name" value="Glyoxalase/Bleomycin resistance protein/Dihydroxybiphenyl dioxygenase"/>
    <property type="match status" value="1"/>
</dbReference>
<dbReference type="InterPro" id="IPR052164">
    <property type="entry name" value="Anthracycline_SecMetBiosynth"/>
</dbReference>
<proteinExistence type="predicted"/>
<comment type="caution">
    <text evidence="2">The sequence shown here is derived from an EMBL/GenBank/DDBJ whole genome shotgun (WGS) entry which is preliminary data.</text>
</comment>
<dbReference type="Pfam" id="PF00903">
    <property type="entry name" value="Glyoxalase"/>
    <property type="match status" value="1"/>
</dbReference>
<gene>
    <name evidence="2" type="ORF">ENI34_02575</name>
</gene>
<dbReference type="AlphaFoldDB" id="A0A9C9JZK8"/>
<dbReference type="EMBL" id="DRIG01000029">
    <property type="protein sequence ID" value="HEC78011.1"/>
    <property type="molecule type" value="Genomic_DNA"/>
</dbReference>
<organism evidence="2 3">
    <name type="scientific">candidate division WOR-3 bacterium</name>
    <dbReference type="NCBI Taxonomy" id="2052148"/>
    <lineage>
        <taxon>Bacteria</taxon>
        <taxon>Bacteria division WOR-3</taxon>
    </lineage>
</organism>
<sequence>MHGICHIEIPTTDPQKSKEFYSKIFDWKMNQEMGEYITFSTPDNDGGGFTTDSKPVKDGVVLYIKVEDINKKLAEIKGAGGQVVKEKTGISEEYGYYALFTDPCGNIMGLWSKQ</sequence>
<dbReference type="Proteomes" id="UP000885826">
    <property type="component" value="Unassembled WGS sequence"/>
</dbReference>
<dbReference type="PROSITE" id="PS51819">
    <property type="entry name" value="VOC"/>
    <property type="match status" value="1"/>
</dbReference>
<dbReference type="Gene3D" id="3.10.180.10">
    <property type="entry name" value="2,3-Dihydroxybiphenyl 1,2-Dioxygenase, domain 1"/>
    <property type="match status" value="1"/>
</dbReference>
<feature type="domain" description="VOC" evidence="1">
    <location>
        <begin position="3"/>
        <end position="113"/>
    </location>
</feature>
<evidence type="ECO:0000259" key="1">
    <source>
        <dbReference type="PROSITE" id="PS51819"/>
    </source>
</evidence>
<reference evidence="2" key="1">
    <citation type="journal article" date="2020" name="mSystems">
        <title>Genome- and Community-Level Interaction Insights into Carbon Utilization and Element Cycling Functions of Hydrothermarchaeota in Hydrothermal Sediment.</title>
        <authorList>
            <person name="Zhou Z."/>
            <person name="Liu Y."/>
            <person name="Xu W."/>
            <person name="Pan J."/>
            <person name="Luo Z.H."/>
            <person name="Li M."/>
        </authorList>
    </citation>
    <scope>NUCLEOTIDE SEQUENCE</scope>
    <source>
        <strain evidence="2">HyVt-388</strain>
    </source>
</reference>
<dbReference type="CDD" id="cd07247">
    <property type="entry name" value="SgaA_N_like"/>
    <property type="match status" value="1"/>
</dbReference>
<protein>
    <submittedName>
        <fullName evidence="2">VOC family protein</fullName>
    </submittedName>
</protein>
<dbReference type="InterPro" id="IPR029068">
    <property type="entry name" value="Glyas_Bleomycin-R_OHBP_Dase"/>
</dbReference>